<dbReference type="Gene3D" id="3.30.56.10">
    <property type="match status" value="1"/>
</dbReference>
<dbReference type="GO" id="GO:0006432">
    <property type="term" value="P:phenylalanyl-tRNA aminoacylation"/>
    <property type="evidence" value="ECO:0007669"/>
    <property type="project" value="InterPro"/>
</dbReference>
<dbReference type="GO" id="GO:0004826">
    <property type="term" value="F:phenylalanine-tRNA ligase activity"/>
    <property type="evidence" value="ECO:0007669"/>
    <property type="project" value="InterPro"/>
</dbReference>
<organism evidence="1 2">
    <name type="scientific">Schistosoma mattheei</name>
    <dbReference type="NCBI Taxonomy" id="31246"/>
    <lineage>
        <taxon>Eukaryota</taxon>
        <taxon>Metazoa</taxon>
        <taxon>Spiralia</taxon>
        <taxon>Lophotrochozoa</taxon>
        <taxon>Platyhelminthes</taxon>
        <taxon>Trematoda</taxon>
        <taxon>Digenea</taxon>
        <taxon>Strigeidida</taxon>
        <taxon>Schistosomatoidea</taxon>
        <taxon>Schistosomatidae</taxon>
        <taxon>Schistosoma</taxon>
    </lineage>
</organism>
<dbReference type="InterPro" id="IPR045060">
    <property type="entry name" value="Phe-tRNA-ligase_IIc_bsu"/>
</dbReference>
<reference evidence="1 2" key="1">
    <citation type="submission" date="2018-11" db="EMBL/GenBank/DDBJ databases">
        <authorList>
            <consortium name="Pathogen Informatics"/>
        </authorList>
    </citation>
    <scope>NUCLEOTIDE SEQUENCE [LARGE SCALE GENOMIC DNA]</scope>
    <source>
        <strain>Denwood</strain>
        <strain evidence="2">Zambia</strain>
    </source>
</reference>
<dbReference type="STRING" id="31246.A0A183NET6"/>
<accession>A0A183NET6</accession>
<dbReference type="EMBL" id="UZAL01000576">
    <property type="protein sequence ID" value="VDO71779.1"/>
    <property type="molecule type" value="Genomic_DNA"/>
</dbReference>
<dbReference type="AlphaFoldDB" id="A0A183NET6"/>
<dbReference type="InterPro" id="IPR040659">
    <property type="entry name" value="PhetRS_B1"/>
</dbReference>
<gene>
    <name evidence="1" type="ORF">SMTD_LOCUS622</name>
</gene>
<sequence length="339" mass="39171">MYNVCVLPLLEYCTFILRSVRIKDQLKLESVQRRFTLRVLGAECTLIYNSRCNKIGPDPLWKKGLKLNPIFLSQLLDKLSFTSNHMIRYAETSHYDIRNSLSLVQQAYSKSPLYMNYFTCKFSRLWNNPPQSIRTIKSLPLFVRCIDAYCSSENALNVLAPVTEKELVTREKGKEKSRGCSTEPVYKVEIPANRYDLLCPEGLSRALMIFESKKRSLVAIGAHDLDTLNPPFFYDAKCPKDIRFKALNKTEEHSAEELMQIFSSDSHLKQYLSLIQDKPKYPIIFDSSNTVLSMPPIINGELYLCLNNISQKCISVFWIFNHWVSRWNSSTRISVYAAE</sequence>
<proteinExistence type="predicted"/>
<dbReference type="PANTHER" id="PTHR10947">
    <property type="entry name" value="PHENYLALANYL-TRNA SYNTHETASE BETA CHAIN AND LEUCINE-RICH REPEAT-CONTAINING PROTEIN 47"/>
    <property type="match status" value="1"/>
</dbReference>
<dbReference type="PANTHER" id="PTHR10947:SF0">
    <property type="entry name" value="PHENYLALANINE--TRNA LIGASE BETA SUBUNIT"/>
    <property type="match status" value="1"/>
</dbReference>
<name>A0A183NET6_9TREM</name>
<keyword evidence="2" id="KW-1185">Reference proteome</keyword>
<dbReference type="Gene3D" id="3.50.40.10">
    <property type="entry name" value="Phenylalanyl-trna Synthetase, Chain B, domain 3"/>
    <property type="match status" value="1"/>
</dbReference>
<protein>
    <submittedName>
        <fullName evidence="1">Uncharacterized protein</fullName>
    </submittedName>
</protein>
<dbReference type="Proteomes" id="UP000269396">
    <property type="component" value="Unassembled WGS sequence"/>
</dbReference>
<evidence type="ECO:0000313" key="2">
    <source>
        <dbReference type="Proteomes" id="UP000269396"/>
    </source>
</evidence>
<dbReference type="Pfam" id="PF18262">
    <property type="entry name" value="PhetRS_B1"/>
    <property type="match status" value="1"/>
</dbReference>
<evidence type="ECO:0000313" key="1">
    <source>
        <dbReference type="EMBL" id="VDO71779.1"/>
    </source>
</evidence>
<dbReference type="GO" id="GO:0009328">
    <property type="term" value="C:phenylalanine-tRNA ligase complex"/>
    <property type="evidence" value="ECO:0007669"/>
    <property type="project" value="TreeGrafter"/>
</dbReference>
<dbReference type="InterPro" id="IPR020825">
    <property type="entry name" value="Phe-tRNA_synthase-like_B3/B4"/>
</dbReference>